<evidence type="ECO:0000313" key="1">
    <source>
        <dbReference type="EMBL" id="KAL2741571.1"/>
    </source>
</evidence>
<accession>A0ABD2C952</accession>
<evidence type="ECO:0000313" key="2">
    <source>
        <dbReference type="Proteomes" id="UP001607302"/>
    </source>
</evidence>
<organism evidence="1 2">
    <name type="scientific">Vespula squamosa</name>
    <name type="common">Southern yellow jacket</name>
    <name type="synonym">Wasp</name>
    <dbReference type="NCBI Taxonomy" id="30214"/>
    <lineage>
        <taxon>Eukaryota</taxon>
        <taxon>Metazoa</taxon>
        <taxon>Ecdysozoa</taxon>
        <taxon>Arthropoda</taxon>
        <taxon>Hexapoda</taxon>
        <taxon>Insecta</taxon>
        <taxon>Pterygota</taxon>
        <taxon>Neoptera</taxon>
        <taxon>Endopterygota</taxon>
        <taxon>Hymenoptera</taxon>
        <taxon>Apocrita</taxon>
        <taxon>Aculeata</taxon>
        <taxon>Vespoidea</taxon>
        <taxon>Vespidae</taxon>
        <taxon>Vespinae</taxon>
        <taxon>Vespula</taxon>
    </lineage>
</organism>
<dbReference type="EMBL" id="JAUDFV010000010">
    <property type="protein sequence ID" value="KAL2741571.1"/>
    <property type="molecule type" value="Genomic_DNA"/>
</dbReference>
<protein>
    <submittedName>
        <fullName evidence="1">Uncharacterized protein</fullName>
    </submittedName>
</protein>
<name>A0ABD2C952_VESSQ</name>
<proteinExistence type="predicted"/>
<gene>
    <name evidence="1" type="ORF">V1478_000074</name>
</gene>
<dbReference type="Proteomes" id="UP001607302">
    <property type="component" value="Unassembled WGS sequence"/>
</dbReference>
<dbReference type="AlphaFoldDB" id="A0ABD2C952"/>
<sequence length="72" mass="8249">MKKDTSGSTFFGYLVRVKRLTTLCKPFQSNISVILSLGKKNELQCYCCKDTKIFQISDICDRNIDDGYIQKS</sequence>
<reference evidence="1 2" key="1">
    <citation type="journal article" date="2024" name="Ann. Entomol. Soc. Am.">
        <title>Genomic analyses of the southern and eastern yellowjacket wasps (Hymenoptera: Vespidae) reveal evolutionary signatures of social life.</title>
        <authorList>
            <person name="Catto M.A."/>
            <person name="Caine P.B."/>
            <person name="Orr S.E."/>
            <person name="Hunt B.G."/>
            <person name="Goodisman M.A.D."/>
        </authorList>
    </citation>
    <scope>NUCLEOTIDE SEQUENCE [LARGE SCALE GENOMIC DNA]</scope>
    <source>
        <strain evidence="1">233</strain>
        <tissue evidence="1">Head and thorax</tissue>
    </source>
</reference>
<keyword evidence="2" id="KW-1185">Reference proteome</keyword>
<comment type="caution">
    <text evidence="1">The sequence shown here is derived from an EMBL/GenBank/DDBJ whole genome shotgun (WGS) entry which is preliminary data.</text>
</comment>